<dbReference type="InterPro" id="IPR023393">
    <property type="entry name" value="START-like_dom_sf"/>
</dbReference>
<dbReference type="AlphaFoldDB" id="A0A518CNL8"/>
<gene>
    <name evidence="1" type="ORF">Pla110_25610</name>
</gene>
<dbReference type="KEGG" id="plon:Pla110_25610"/>
<organism evidence="1 2">
    <name type="scientific">Polystyrenella longa</name>
    <dbReference type="NCBI Taxonomy" id="2528007"/>
    <lineage>
        <taxon>Bacteria</taxon>
        <taxon>Pseudomonadati</taxon>
        <taxon>Planctomycetota</taxon>
        <taxon>Planctomycetia</taxon>
        <taxon>Planctomycetales</taxon>
        <taxon>Planctomycetaceae</taxon>
        <taxon>Polystyrenella</taxon>
    </lineage>
</organism>
<name>A0A518CNL8_9PLAN</name>
<reference evidence="1 2" key="1">
    <citation type="submission" date="2019-02" db="EMBL/GenBank/DDBJ databases">
        <title>Deep-cultivation of Planctomycetes and their phenomic and genomic characterization uncovers novel biology.</title>
        <authorList>
            <person name="Wiegand S."/>
            <person name="Jogler M."/>
            <person name="Boedeker C."/>
            <person name="Pinto D."/>
            <person name="Vollmers J."/>
            <person name="Rivas-Marin E."/>
            <person name="Kohn T."/>
            <person name="Peeters S.H."/>
            <person name="Heuer A."/>
            <person name="Rast P."/>
            <person name="Oberbeckmann S."/>
            <person name="Bunk B."/>
            <person name="Jeske O."/>
            <person name="Meyerdierks A."/>
            <person name="Storesund J.E."/>
            <person name="Kallscheuer N."/>
            <person name="Luecker S."/>
            <person name="Lage O.M."/>
            <person name="Pohl T."/>
            <person name="Merkel B.J."/>
            <person name="Hornburger P."/>
            <person name="Mueller R.-W."/>
            <person name="Bruemmer F."/>
            <person name="Labrenz M."/>
            <person name="Spormann A.M."/>
            <person name="Op den Camp H."/>
            <person name="Overmann J."/>
            <person name="Amann R."/>
            <person name="Jetten M.S.M."/>
            <person name="Mascher T."/>
            <person name="Medema M.H."/>
            <person name="Devos D.P."/>
            <person name="Kaster A.-K."/>
            <person name="Ovreas L."/>
            <person name="Rohde M."/>
            <person name="Galperin M.Y."/>
            <person name="Jogler C."/>
        </authorList>
    </citation>
    <scope>NUCLEOTIDE SEQUENCE [LARGE SCALE GENOMIC DNA]</scope>
    <source>
        <strain evidence="1 2">Pla110</strain>
    </source>
</reference>
<sequence>MPVFEKSVTVNTSIENLFNFMIRPANVMEINPPEMKMNLIEVPEVLDANSIMKVDLLGFGIPQRVIYEITEFSTPTSFTMTQKEGPVQKWIQYHQFELINPETTILTERIDFEPPGGMLGFMITADRIKKSLDEGIGHRQSKLQQLFETGN</sequence>
<keyword evidence="2" id="KW-1185">Reference proteome</keyword>
<evidence type="ECO:0000313" key="2">
    <source>
        <dbReference type="Proteomes" id="UP000317178"/>
    </source>
</evidence>
<dbReference type="EMBL" id="CP036281">
    <property type="protein sequence ID" value="QDU80826.1"/>
    <property type="molecule type" value="Genomic_DNA"/>
</dbReference>
<dbReference type="SUPFAM" id="SSF55961">
    <property type="entry name" value="Bet v1-like"/>
    <property type="match status" value="1"/>
</dbReference>
<evidence type="ECO:0008006" key="3">
    <source>
        <dbReference type="Google" id="ProtNLM"/>
    </source>
</evidence>
<evidence type="ECO:0000313" key="1">
    <source>
        <dbReference type="EMBL" id="QDU80826.1"/>
    </source>
</evidence>
<accession>A0A518CNL8</accession>
<dbReference type="OrthoDB" id="9801773at2"/>
<protein>
    <recommendedName>
        <fullName evidence="3">Polyketide cyclase / dehydrase and lipid transport</fullName>
    </recommendedName>
</protein>
<dbReference type="RefSeq" id="WP_144996062.1">
    <property type="nucleotide sequence ID" value="NZ_CP036281.1"/>
</dbReference>
<proteinExistence type="predicted"/>
<dbReference type="Proteomes" id="UP000317178">
    <property type="component" value="Chromosome"/>
</dbReference>
<dbReference type="Gene3D" id="3.30.530.20">
    <property type="match status" value="1"/>
</dbReference>